<accession>A0A699UWU1</accession>
<feature type="non-terminal residue" evidence="2">
    <location>
        <position position="1"/>
    </location>
</feature>
<feature type="region of interest" description="Disordered" evidence="1">
    <location>
        <begin position="1"/>
        <end position="36"/>
    </location>
</feature>
<name>A0A699UWU1_TANCI</name>
<dbReference type="EMBL" id="BKCJ011365447">
    <property type="protein sequence ID" value="GFD26051.1"/>
    <property type="molecule type" value="Genomic_DNA"/>
</dbReference>
<reference evidence="2" key="1">
    <citation type="journal article" date="2019" name="Sci. Rep.">
        <title>Draft genome of Tanacetum cinerariifolium, the natural source of mosquito coil.</title>
        <authorList>
            <person name="Yamashiro T."/>
            <person name="Shiraishi A."/>
            <person name="Satake H."/>
            <person name="Nakayama K."/>
        </authorList>
    </citation>
    <scope>NUCLEOTIDE SEQUENCE</scope>
</reference>
<sequence>DVEDGTHNENDDKDKSKDDSSPKEVNAAGQHVNTASLEVNTGRFKLNIIDPLLNTANSFDPHSLTDMFKLGASDTLEATHVEFF</sequence>
<gene>
    <name evidence="2" type="ORF">Tci_898020</name>
</gene>
<feature type="compositionally biased region" description="Basic and acidic residues" evidence="1">
    <location>
        <begin position="1"/>
        <end position="22"/>
    </location>
</feature>
<proteinExistence type="predicted"/>
<evidence type="ECO:0000313" key="2">
    <source>
        <dbReference type="EMBL" id="GFD26051.1"/>
    </source>
</evidence>
<feature type="non-terminal residue" evidence="2">
    <location>
        <position position="84"/>
    </location>
</feature>
<organism evidence="2">
    <name type="scientific">Tanacetum cinerariifolium</name>
    <name type="common">Dalmatian daisy</name>
    <name type="synonym">Chrysanthemum cinerariifolium</name>
    <dbReference type="NCBI Taxonomy" id="118510"/>
    <lineage>
        <taxon>Eukaryota</taxon>
        <taxon>Viridiplantae</taxon>
        <taxon>Streptophyta</taxon>
        <taxon>Embryophyta</taxon>
        <taxon>Tracheophyta</taxon>
        <taxon>Spermatophyta</taxon>
        <taxon>Magnoliopsida</taxon>
        <taxon>eudicotyledons</taxon>
        <taxon>Gunneridae</taxon>
        <taxon>Pentapetalae</taxon>
        <taxon>asterids</taxon>
        <taxon>campanulids</taxon>
        <taxon>Asterales</taxon>
        <taxon>Asteraceae</taxon>
        <taxon>Asteroideae</taxon>
        <taxon>Anthemideae</taxon>
        <taxon>Anthemidinae</taxon>
        <taxon>Tanacetum</taxon>
    </lineage>
</organism>
<evidence type="ECO:0000256" key="1">
    <source>
        <dbReference type="SAM" id="MobiDB-lite"/>
    </source>
</evidence>
<comment type="caution">
    <text evidence="2">The sequence shown here is derived from an EMBL/GenBank/DDBJ whole genome shotgun (WGS) entry which is preliminary data.</text>
</comment>
<protein>
    <submittedName>
        <fullName evidence="2">Uncharacterized protein</fullName>
    </submittedName>
</protein>
<dbReference type="AlphaFoldDB" id="A0A699UWU1"/>